<dbReference type="OrthoDB" id="363718at2759"/>
<organism evidence="1 2">
    <name type="scientific">Babesia ovis</name>
    <dbReference type="NCBI Taxonomy" id="5869"/>
    <lineage>
        <taxon>Eukaryota</taxon>
        <taxon>Sar</taxon>
        <taxon>Alveolata</taxon>
        <taxon>Apicomplexa</taxon>
        <taxon>Aconoidasida</taxon>
        <taxon>Piroplasmida</taxon>
        <taxon>Babesiidae</taxon>
        <taxon>Babesia</taxon>
    </lineage>
</organism>
<evidence type="ECO:0000313" key="2">
    <source>
        <dbReference type="Proteomes" id="UP001057455"/>
    </source>
</evidence>
<evidence type="ECO:0000313" key="1">
    <source>
        <dbReference type="EMBL" id="GFE55836.1"/>
    </source>
</evidence>
<dbReference type="EMBL" id="BLIY01000024">
    <property type="protein sequence ID" value="GFE55836.1"/>
    <property type="molecule type" value="Genomic_DNA"/>
</dbReference>
<protein>
    <submittedName>
        <fullName evidence="1">Uncharacterized protein</fullName>
    </submittedName>
</protein>
<reference evidence="1" key="1">
    <citation type="submission" date="2019-12" db="EMBL/GenBank/DDBJ databases">
        <title>Genome sequence of Babesia ovis.</title>
        <authorList>
            <person name="Yamagishi J."/>
            <person name="Sevinc F."/>
            <person name="Xuan X."/>
        </authorList>
    </citation>
    <scope>NUCLEOTIDE SEQUENCE</scope>
    <source>
        <strain evidence="1">Selcuk</strain>
    </source>
</reference>
<sequence length="314" mass="36571">MLTTHCGVNTVAITQWSLICRRFAAFRKNRRELQPLKTRQTSSQVSETYDPPIPPSSISHDGSLAQQGWKPVHGEPVPGFEVPAKFRIGMHQHTSSERKTSVTYSRDTSFHNTYTDYSGLRFPTLDTSENTDYWKDTGLNRLLPRVFPVKLPMHRKIDPLMREYIYFLHTLDPGRFSIRRISERYGFKESTINKVIREFSLLNFILVNRLCDPKDRRITLEEARLQLKEQAYRDNIGYVHVGDEAEIEQHEFKGYTDTADWVYRQSVQVEGLSAFNIPSTRDPMPKRVDVDLTVKHTKHVKVINWIDPSDKVVF</sequence>
<accession>A0A9W5TE20</accession>
<name>A0A9W5TE20_BABOV</name>
<dbReference type="AlphaFoldDB" id="A0A9W5TE20"/>
<dbReference type="Proteomes" id="UP001057455">
    <property type="component" value="Unassembled WGS sequence"/>
</dbReference>
<keyword evidence="2" id="KW-1185">Reference proteome</keyword>
<comment type="caution">
    <text evidence="1">The sequence shown here is derived from an EMBL/GenBank/DDBJ whole genome shotgun (WGS) entry which is preliminary data.</text>
</comment>
<gene>
    <name evidence="1" type="ORF">BaOVIS_032400</name>
</gene>
<proteinExistence type="predicted"/>